<evidence type="ECO:0000256" key="1">
    <source>
        <dbReference type="PROSITE-ProRule" id="PRU01076"/>
    </source>
</evidence>
<evidence type="ECO:0000313" key="4">
    <source>
        <dbReference type="Proteomes" id="UP000733858"/>
    </source>
</evidence>
<dbReference type="RefSeq" id="WP_097583764.1">
    <property type="nucleotide sequence ID" value="NZ_JAILYJ010000005.1"/>
</dbReference>
<dbReference type="NCBIfam" id="TIGR01439">
    <property type="entry name" value="lp_hng_hel_AbrB"/>
    <property type="match status" value="1"/>
</dbReference>
<dbReference type="Proteomes" id="UP000733858">
    <property type="component" value="Unassembled WGS sequence"/>
</dbReference>
<proteinExistence type="predicted"/>
<gene>
    <name evidence="3" type="ORF">K6M89_10030</name>
</gene>
<accession>A0ABS7LY12</accession>
<comment type="caution">
    <text evidence="3">The sequence shown here is derived from an EMBL/GenBank/DDBJ whole genome shotgun (WGS) entry which is preliminary data.</text>
</comment>
<keyword evidence="4" id="KW-1185">Reference proteome</keyword>
<dbReference type="Pfam" id="PF04014">
    <property type="entry name" value="MazE_antitoxin"/>
    <property type="match status" value="1"/>
</dbReference>
<dbReference type="Gene3D" id="2.10.260.10">
    <property type="match status" value="1"/>
</dbReference>
<name>A0ABS7LY12_9HYPH</name>
<protein>
    <submittedName>
        <fullName evidence="3">AbrB/MazE/SpoVT family DNA-binding domain-containing protein</fullName>
    </submittedName>
</protein>
<dbReference type="InterPro" id="IPR007159">
    <property type="entry name" value="SpoVT-AbrB_dom"/>
</dbReference>
<sequence length="94" mass="9881">MWGEFTLSPKGQITLPKDLRDALGLQPGDQLVFSVIDGEVVMTPKSINFNDLAGLLGSPPNGRASLEEIDAAVTDAAGNDVVDEGRRSKSDIAA</sequence>
<feature type="domain" description="SpoVT-AbrB" evidence="2">
    <location>
        <begin position="2"/>
        <end position="47"/>
    </location>
</feature>
<reference evidence="3 4" key="1">
    <citation type="submission" date="2021-08" db="EMBL/GenBank/DDBJ databases">
        <title>Rhizobium croatiense sp. nov. and Rhizobium redzepovicii sp. nov., two new species isolated from nodules of Phaseolus vulgaris in Croatia.</title>
        <authorList>
            <person name="Rajnovic I."/>
            <person name="Ramirez-Bahena M.H."/>
            <person name="Kajic S."/>
            <person name="Igual M.J."/>
            <person name="Peix A."/>
            <person name="Velazquez E."/>
            <person name="Sikora S."/>
        </authorList>
    </citation>
    <scope>NUCLEOTIDE SEQUENCE [LARGE SCALE GENOMIC DNA]</scope>
    <source>
        <strain evidence="3 4">13T</strain>
    </source>
</reference>
<keyword evidence="1 3" id="KW-0238">DNA-binding</keyword>
<evidence type="ECO:0000313" key="3">
    <source>
        <dbReference type="EMBL" id="MBY4629648.1"/>
    </source>
</evidence>
<organism evidence="3 4">
    <name type="scientific">Rhizobium croatiense</name>
    <dbReference type="NCBI Taxonomy" id="2867516"/>
    <lineage>
        <taxon>Bacteria</taxon>
        <taxon>Pseudomonadati</taxon>
        <taxon>Pseudomonadota</taxon>
        <taxon>Alphaproteobacteria</taxon>
        <taxon>Hyphomicrobiales</taxon>
        <taxon>Rhizobiaceae</taxon>
        <taxon>Rhizobium/Agrobacterium group</taxon>
        <taxon>Rhizobium</taxon>
    </lineage>
</organism>
<dbReference type="SMART" id="SM00966">
    <property type="entry name" value="SpoVT_AbrB"/>
    <property type="match status" value="1"/>
</dbReference>
<dbReference type="EMBL" id="JAILYJ010000005">
    <property type="protein sequence ID" value="MBY4629648.1"/>
    <property type="molecule type" value="Genomic_DNA"/>
</dbReference>
<dbReference type="SUPFAM" id="SSF89447">
    <property type="entry name" value="AbrB/MazE/MraZ-like"/>
    <property type="match status" value="1"/>
</dbReference>
<dbReference type="GO" id="GO:0003677">
    <property type="term" value="F:DNA binding"/>
    <property type="evidence" value="ECO:0007669"/>
    <property type="project" value="UniProtKB-KW"/>
</dbReference>
<dbReference type="PROSITE" id="PS51740">
    <property type="entry name" value="SPOVT_ABRB"/>
    <property type="match status" value="1"/>
</dbReference>
<evidence type="ECO:0000259" key="2">
    <source>
        <dbReference type="PROSITE" id="PS51740"/>
    </source>
</evidence>
<dbReference type="InterPro" id="IPR037914">
    <property type="entry name" value="SpoVT-AbrB_sf"/>
</dbReference>